<dbReference type="InterPro" id="IPR000335">
    <property type="entry name" value="Bleomycin-R"/>
</dbReference>
<dbReference type="AlphaFoldDB" id="A0A5B8FZ47"/>
<dbReference type="EMBL" id="CP040819">
    <property type="protein sequence ID" value="QDL94186.1"/>
    <property type="molecule type" value="Genomic_DNA"/>
</dbReference>
<dbReference type="Gene3D" id="3.10.180.10">
    <property type="entry name" value="2,3-Dihydroxybiphenyl 1,2-Dioxygenase, domain 1"/>
    <property type="match status" value="1"/>
</dbReference>
<name>A0A5B8FZ47_9RHOB</name>
<keyword evidence="1" id="KW-0046">Antibiotic resistance</keyword>
<dbReference type="CDD" id="cd08349">
    <property type="entry name" value="BLMA_like"/>
    <property type="match status" value="1"/>
</dbReference>
<dbReference type="KEGG" id="ppru:FDP22_20245"/>
<dbReference type="OrthoDB" id="9803104at2"/>
<dbReference type="GO" id="GO:0046677">
    <property type="term" value="P:response to antibiotic"/>
    <property type="evidence" value="ECO:0007669"/>
    <property type="project" value="UniProtKB-KW"/>
</dbReference>
<dbReference type="Pfam" id="PF19581">
    <property type="entry name" value="Glyoxalase_7"/>
    <property type="match status" value="1"/>
</dbReference>
<reference evidence="2 3" key="1">
    <citation type="submission" date="2019-06" db="EMBL/GenBank/DDBJ databases">
        <title>Genome sequence of Rhodobacteraceae bacterium D4M1.</title>
        <authorList>
            <person name="Cao J."/>
        </authorList>
    </citation>
    <scope>NUCLEOTIDE SEQUENCE [LARGE SCALE GENOMIC DNA]</scope>
    <source>
        <strain evidence="2 3">D4M1</strain>
        <plasmid evidence="3">pd4m1a</plasmid>
    </source>
</reference>
<keyword evidence="2" id="KW-0614">Plasmid</keyword>
<gene>
    <name evidence="2" type="ORF">FDP22_20245</name>
</gene>
<accession>A0A5B8FZ47</accession>
<evidence type="ECO:0000313" key="3">
    <source>
        <dbReference type="Proteomes" id="UP000305888"/>
    </source>
</evidence>
<dbReference type="RefSeq" id="WP_138578068.1">
    <property type="nucleotide sequence ID" value="NZ_CP040819.1"/>
</dbReference>
<sequence>MELRAPVPVLRIFDEALARAFYLDWLGFRLDWEHRFEPDLPLYAQVSRGALRLHLSGHHGDASPGATVFVPVEGLAELHAELTARPHPGQRPGIATRDWGLEMTVTDPFSNRLRFTEQRSA</sequence>
<keyword evidence="3" id="KW-1185">Reference proteome</keyword>
<geneLocation type="plasmid" evidence="3">
    <name>pd4m1a</name>
</geneLocation>
<dbReference type="Proteomes" id="UP000305888">
    <property type="component" value="Plasmid pD4M1A"/>
</dbReference>
<protein>
    <submittedName>
        <fullName evidence="2">VOC family protein</fullName>
    </submittedName>
</protein>
<dbReference type="SUPFAM" id="SSF54593">
    <property type="entry name" value="Glyoxalase/Bleomycin resistance protein/Dihydroxybiphenyl dioxygenase"/>
    <property type="match status" value="1"/>
</dbReference>
<organism evidence="2 3">
    <name type="scientific">Paroceanicella profunda</name>
    <dbReference type="NCBI Taxonomy" id="2579971"/>
    <lineage>
        <taxon>Bacteria</taxon>
        <taxon>Pseudomonadati</taxon>
        <taxon>Pseudomonadota</taxon>
        <taxon>Alphaproteobacteria</taxon>
        <taxon>Rhodobacterales</taxon>
        <taxon>Paracoccaceae</taxon>
        <taxon>Paroceanicella</taxon>
    </lineage>
</organism>
<proteinExistence type="predicted"/>
<evidence type="ECO:0000256" key="1">
    <source>
        <dbReference type="ARBA" id="ARBA00023251"/>
    </source>
</evidence>
<evidence type="ECO:0000313" key="2">
    <source>
        <dbReference type="EMBL" id="QDL94186.1"/>
    </source>
</evidence>
<dbReference type="InterPro" id="IPR029068">
    <property type="entry name" value="Glyas_Bleomycin-R_OHBP_Dase"/>
</dbReference>